<comment type="caution">
    <text evidence="2">The sequence shown here is derived from an EMBL/GenBank/DDBJ whole genome shotgun (WGS) entry which is preliminary data.</text>
</comment>
<gene>
    <name evidence="2" type="ORF">ACFQHR_02345</name>
</gene>
<feature type="signal peptide" evidence="1">
    <location>
        <begin position="1"/>
        <end position="24"/>
    </location>
</feature>
<keyword evidence="1" id="KW-0732">Signal</keyword>
<dbReference type="EMBL" id="JBHSYQ010000003">
    <property type="protein sequence ID" value="MFC6996442.1"/>
    <property type="molecule type" value="Genomic_DNA"/>
</dbReference>
<protein>
    <submittedName>
        <fullName evidence="2">Uncharacterized protein</fullName>
    </submittedName>
</protein>
<proteinExistence type="predicted"/>
<name>A0ABW2DF06_9BACT</name>
<evidence type="ECO:0000313" key="3">
    <source>
        <dbReference type="Proteomes" id="UP001596405"/>
    </source>
</evidence>
<accession>A0ABW2DF06</accession>
<evidence type="ECO:0000256" key="1">
    <source>
        <dbReference type="SAM" id="SignalP"/>
    </source>
</evidence>
<dbReference type="Proteomes" id="UP001596405">
    <property type="component" value="Unassembled WGS sequence"/>
</dbReference>
<evidence type="ECO:0000313" key="2">
    <source>
        <dbReference type="EMBL" id="MFC6996442.1"/>
    </source>
</evidence>
<keyword evidence="3" id="KW-1185">Reference proteome</keyword>
<dbReference type="RefSeq" id="WP_066620366.1">
    <property type="nucleotide sequence ID" value="NZ_JBHSYQ010000003.1"/>
</dbReference>
<sequence length="153" mass="18105">MPRYHRRLFFLKALVLLSMAGALASTFTLRQGWGEIYPFFNWKLYTQPRGNTHVYSVYRVYTRQAGETQFKRQQVQATPTFNRDDYTYMLWELASRVAADSSGTTNNREKLEAFVKHVHPKAQEYRVVQETMQVKDLLNHPEKYDTITVARFK</sequence>
<reference evidence="3" key="1">
    <citation type="journal article" date="2019" name="Int. J. Syst. Evol. Microbiol.">
        <title>The Global Catalogue of Microorganisms (GCM) 10K type strain sequencing project: providing services to taxonomists for standard genome sequencing and annotation.</title>
        <authorList>
            <consortium name="The Broad Institute Genomics Platform"/>
            <consortium name="The Broad Institute Genome Sequencing Center for Infectious Disease"/>
            <person name="Wu L."/>
            <person name="Ma J."/>
        </authorList>
    </citation>
    <scope>NUCLEOTIDE SEQUENCE [LARGE SCALE GENOMIC DNA]</scope>
    <source>
        <strain evidence="3">CGMCC 4.7393</strain>
    </source>
</reference>
<organism evidence="2 3">
    <name type="scientific">Rufibacter roseus</name>
    <dbReference type="NCBI Taxonomy" id="1567108"/>
    <lineage>
        <taxon>Bacteria</taxon>
        <taxon>Pseudomonadati</taxon>
        <taxon>Bacteroidota</taxon>
        <taxon>Cytophagia</taxon>
        <taxon>Cytophagales</taxon>
        <taxon>Hymenobacteraceae</taxon>
        <taxon>Rufibacter</taxon>
    </lineage>
</organism>
<feature type="chain" id="PRO_5046164623" evidence="1">
    <location>
        <begin position="25"/>
        <end position="153"/>
    </location>
</feature>